<dbReference type="Proteomes" id="UP000535078">
    <property type="component" value="Unassembled WGS sequence"/>
</dbReference>
<evidence type="ECO:0000313" key="1">
    <source>
        <dbReference type="EMBL" id="NJB90308.1"/>
    </source>
</evidence>
<name>A0A7X5XS54_9SPHN</name>
<reference evidence="1 2" key="1">
    <citation type="submission" date="2020-03" db="EMBL/GenBank/DDBJ databases">
        <title>Genomic Encyclopedia of Type Strains, Phase IV (KMG-IV): sequencing the most valuable type-strain genomes for metagenomic binning, comparative biology and taxonomic classification.</title>
        <authorList>
            <person name="Goeker M."/>
        </authorList>
    </citation>
    <scope>NUCLEOTIDE SEQUENCE [LARGE SCALE GENOMIC DNA]</scope>
    <source>
        <strain evidence="1 2">DSM 25229</strain>
    </source>
</reference>
<evidence type="ECO:0000313" key="2">
    <source>
        <dbReference type="Proteomes" id="UP000535078"/>
    </source>
</evidence>
<gene>
    <name evidence="1" type="ORF">GGR90_002502</name>
</gene>
<dbReference type="AlphaFoldDB" id="A0A7X5XS54"/>
<comment type="caution">
    <text evidence="1">The sequence shown here is derived from an EMBL/GenBank/DDBJ whole genome shotgun (WGS) entry which is preliminary data.</text>
</comment>
<organism evidence="1 2">
    <name type="scientific">Sphingopyxis italica</name>
    <dbReference type="NCBI Taxonomy" id="1129133"/>
    <lineage>
        <taxon>Bacteria</taxon>
        <taxon>Pseudomonadati</taxon>
        <taxon>Pseudomonadota</taxon>
        <taxon>Alphaproteobacteria</taxon>
        <taxon>Sphingomonadales</taxon>
        <taxon>Sphingomonadaceae</taxon>
        <taxon>Sphingopyxis</taxon>
    </lineage>
</organism>
<protein>
    <submittedName>
        <fullName evidence="1">Uncharacterized protein</fullName>
    </submittedName>
</protein>
<accession>A0A7X5XS54</accession>
<proteinExistence type="predicted"/>
<keyword evidence="2" id="KW-1185">Reference proteome</keyword>
<sequence length="103" mass="10834">MIGTQAPKGFGLLFVIVGIPLILWNASGTNSELEALDASGSTESARIEACEAKAVKLEPNSSARRQLCGCIVKKASERGAFKDYGAYDEGLLEPIVGECMRGG</sequence>
<dbReference type="EMBL" id="JAATIT010000003">
    <property type="protein sequence ID" value="NJB90308.1"/>
    <property type="molecule type" value="Genomic_DNA"/>
</dbReference>